<dbReference type="SUPFAM" id="SSF52540">
    <property type="entry name" value="P-loop containing nucleoside triphosphate hydrolases"/>
    <property type="match status" value="1"/>
</dbReference>
<dbReference type="Proteomes" id="UP001283341">
    <property type="component" value="Unassembled WGS sequence"/>
</dbReference>
<feature type="non-terminal residue" evidence="3">
    <location>
        <position position="1"/>
    </location>
</feature>
<dbReference type="PANTHER" id="PTHR41773">
    <property type="entry name" value="GTP PYROPHOSPHATASE-RELATED"/>
    <property type="match status" value="1"/>
</dbReference>
<keyword evidence="4" id="KW-1185">Reference proteome</keyword>
<dbReference type="PANTHER" id="PTHR41773:SF1">
    <property type="entry name" value="RELA_SPOT DOMAIN-CONTAINING PROTEIN"/>
    <property type="match status" value="1"/>
</dbReference>
<accession>A0AAE0ICK8</accession>
<dbReference type="AlphaFoldDB" id="A0AAE0ICK8"/>
<name>A0AAE0ICK8_9PEZI</name>
<dbReference type="Pfam" id="PF24883">
    <property type="entry name" value="NPHP3_N"/>
    <property type="match status" value="1"/>
</dbReference>
<dbReference type="InterPro" id="IPR007111">
    <property type="entry name" value="NACHT_NTPase"/>
</dbReference>
<dbReference type="InterPro" id="IPR056884">
    <property type="entry name" value="NPHP3-like_N"/>
</dbReference>
<reference evidence="3" key="1">
    <citation type="journal article" date="2023" name="Mol. Phylogenet. Evol.">
        <title>Genome-scale phylogeny and comparative genomics of the fungal order Sordariales.</title>
        <authorList>
            <person name="Hensen N."/>
            <person name="Bonometti L."/>
            <person name="Westerberg I."/>
            <person name="Brannstrom I.O."/>
            <person name="Guillou S."/>
            <person name="Cros-Aarteil S."/>
            <person name="Calhoun S."/>
            <person name="Haridas S."/>
            <person name="Kuo A."/>
            <person name="Mondo S."/>
            <person name="Pangilinan J."/>
            <person name="Riley R."/>
            <person name="LaButti K."/>
            <person name="Andreopoulos B."/>
            <person name="Lipzen A."/>
            <person name="Chen C."/>
            <person name="Yan M."/>
            <person name="Daum C."/>
            <person name="Ng V."/>
            <person name="Clum A."/>
            <person name="Steindorff A."/>
            <person name="Ohm R.A."/>
            <person name="Martin F."/>
            <person name="Silar P."/>
            <person name="Natvig D.O."/>
            <person name="Lalanne C."/>
            <person name="Gautier V."/>
            <person name="Ament-Velasquez S.L."/>
            <person name="Kruys A."/>
            <person name="Hutchinson M.I."/>
            <person name="Powell A.J."/>
            <person name="Barry K."/>
            <person name="Miller A.N."/>
            <person name="Grigoriev I.V."/>
            <person name="Debuchy R."/>
            <person name="Gladieux P."/>
            <person name="Hiltunen Thoren M."/>
            <person name="Johannesson H."/>
        </authorList>
    </citation>
    <scope>NUCLEOTIDE SEQUENCE</scope>
    <source>
        <strain evidence="3">CBS 118394</strain>
    </source>
</reference>
<dbReference type="GO" id="GO:0015969">
    <property type="term" value="P:guanosine tetraphosphate metabolic process"/>
    <property type="evidence" value="ECO:0007669"/>
    <property type="project" value="InterPro"/>
</dbReference>
<dbReference type="InterPro" id="IPR043519">
    <property type="entry name" value="NT_sf"/>
</dbReference>
<dbReference type="PROSITE" id="PS50837">
    <property type="entry name" value="NACHT"/>
    <property type="match status" value="1"/>
</dbReference>
<gene>
    <name evidence="3" type="ORF">B0H66DRAFT_495697</name>
</gene>
<comment type="caution">
    <text evidence="3">The sequence shown here is derived from an EMBL/GenBank/DDBJ whole genome shotgun (WGS) entry which is preliminary data.</text>
</comment>
<feature type="domain" description="NACHT" evidence="2">
    <location>
        <begin position="375"/>
        <end position="520"/>
    </location>
</feature>
<dbReference type="Gene3D" id="3.30.460.10">
    <property type="entry name" value="Beta Polymerase, domain 2"/>
    <property type="match status" value="1"/>
</dbReference>
<dbReference type="Gene3D" id="3.40.50.300">
    <property type="entry name" value="P-loop containing nucleotide triphosphate hydrolases"/>
    <property type="match status" value="1"/>
</dbReference>
<keyword evidence="1" id="KW-0677">Repeat</keyword>
<evidence type="ECO:0000259" key="2">
    <source>
        <dbReference type="PROSITE" id="PS50837"/>
    </source>
</evidence>
<protein>
    <recommendedName>
        <fullName evidence="2">NACHT domain-containing protein</fullName>
    </recommendedName>
</protein>
<evidence type="ECO:0000313" key="4">
    <source>
        <dbReference type="Proteomes" id="UP001283341"/>
    </source>
</evidence>
<dbReference type="SMART" id="SM00954">
    <property type="entry name" value="RelA_SpoT"/>
    <property type="match status" value="1"/>
</dbReference>
<sequence>MASHPPAPVQSDEENSNQSLQAKINQMTKRAVADPKSAFVSDIWPMLQGEYEIMKKRLMEFCENTLKDKGIACQVTGRTKAVDSIKASLDRREKALEQEHFKNLSEIFNEIHDLVGVRIILEYPDDKHKAVQFIEKTFREERKPTFFRSDREVGKYWKTVFGAYETVNYRLSLEDDKCETLSQFYGVLFEIQLTTIAEHLYNKFAHPLLYKDSGGTLSRQDEMVIDMSHGISLCYSLCLMYMKEKLGKSSGKIKHKDDLVAATALFQESLTKRASFDNFINPKGLTTTALDIPPEAYKSAEDLREWIDGKINDILTEVRSTSQTIREAVLSKLPVAEGAAFDSHAEEHNARCHPDTRTELLSQIQNWANDSQAENIFWLNGMAGTGKSTISRTVAKSFADSGLLGASFFFKRVEGDRGKAARVFPTIASQLVCKFPTLAPCVRKAIDTDPAVPTKALGDQFENLIRQPLSCIQYATAVVIVIDALDECDGDNDVRNIISILARANTQPSGRLRVFITSRPELPIRLGFKDVRGRYQGLALHQVPEPIVEQDISTFLGYELARIRDGYNNQAAEGLQLPPGWPSKDTIR</sequence>
<reference evidence="3" key="2">
    <citation type="submission" date="2023-06" db="EMBL/GenBank/DDBJ databases">
        <authorList>
            <consortium name="Lawrence Berkeley National Laboratory"/>
            <person name="Haridas S."/>
            <person name="Hensen N."/>
            <person name="Bonometti L."/>
            <person name="Westerberg I."/>
            <person name="Brannstrom I.O."/>
            <person name="Guillou S."/>
            <person name="Cros-Aarteil S."/>
            <person name="Calhoun S."/>
            <person name="Kuo A."/>
            <person name="Mondo S."/>
            <person name="Pangilinan J."/>
            <person name="Riley R."/>
            <person name="Labutti K."/>
            <person name="Andreopoulos B."/>
            <person name="Lipzen A."/>
            <person name="Chen C."/>
            <person name="Yanf M."/>
            <person name="Daum C."/>
            <person name="Ng V."/>
            <person name="Clum A."/>
            <person name="Steindorff A."/>
            <person name="Ohm R."/>
            <person name="Martin F."/>
            <person name="Silar P."/>
            <person name="Natvig D."/>
            <person name="Lalanne C."/>
            <person name="Gautier V."/>
            <person name="Ament-Velasquez S.L."/>
            <person name="Kruys A."/>
            <person name="Hutchinson M.I."/>
            <person name="Powell A.J."/>
            <person name="Barry K."/>
            <person name="Miller A.N."/>
            <person name="Grigoriev I.V."/>
            <person name="Debuchy R."/>
            <person name="Gladieux P."/>
            <person name="Thoren M.H."/>
            <person name="Johannesson H."/>
        </authorList>
    </citation>
    <scope>NUCLEOTIDE SEQUENCE</scope>
    <source>
        <strain evidence="3">CBS 118394</strain>
    </source>
</reference>
<dbReference type="CDD" id="cd05399">
    <property type="entry name" value="NT_Rel-Spo_like"/>
    <property type="match status" value="1"/>
</dbReference>
<dbReference type="EMBL" id="JAUEDM010000003">
    <property type="protein sequence ID" value="KAK3322672.1"/>
    <property type="molecule type" value="Genomic_DNA"/>
</dbReference>
<evidence type="ECO:0000256" key="1">
    <source>
        <dbReference type="ARBA" id="ARBA00022737"/>
    </source>
</evidence>
<dbReference type="Pfam" id="PF04607">
    <property type="entry name" value="RelA_SpoT"/>
    <property type="match status" value="1"/>
</dbReference>
<proteinExistence type="predicted"/>
<organism evidence="3 4">
    <name type="scientific">Apodospora peruviana</name>
    <dbReference type="NCBI Taxonomy" id="516989"/>
    <lineage>
        <taxon>Eukaryota</taxon>
        <taxon>Fungi</taxon>
        <taxon>Dikarya</taxon>
        <taxon>Ascomycota</taxon>
        <taxon>Pezizomycotina</taxon>
        <taxon>Sordariomycetes</taxon>
        <taxon>Sordariomycetidae</taxon>
        <taxon>Sordariales</taxon>
        <taxon>Lasiosphaeriaceae</taxon>
        <taxon>Apodospora</taxon>
    </lineage>
</organism>
<dbReference type="InterPro" id="IPR027417">
    <property type="entry name" value="P-loop_NTPase"/>
</dbReference>
<evidence type="ECO:0000313" key="3">
    <source>
        <dbReference type="EMBL" id="KAK3322672.1"/>
    </source>
</evidence>
<dbReference type="SUPFAM" id="SSF81301">
    <property type="entry name" value="Nucleotidyltransferase"/>
    <property type="match status" value="1"/>
</dbReference>
<dbReference type="InterPro" id="IPR007685">
    <property type="entry name" value="RelA_SpoT"/>
</dbReference>